<evidence type="ECO:0000256" key="1">
    <source>
        <dbReference type="ARBA" id="ARBA00007957"/>
    </source>
</evidence>
<dbReference type="CDD" id="cd07153">
    <property type="entry name" value="Fur_like"/>
    <property type="match status" value="1"/>
</dbReference>
<organism evidence="8 9">
    <name type="scientific">Chlorobium luteolum (strain DSM 273 / BCRC 81028 / 2530)</name>
    <name type="common">Pelodictyon luteolum</name>
    <dbReference type="NCBI Taxonomy" id="319225"/>
    <lineage>
        <taxon>Bacteria</taxon>
        <taxon>Pseudomonadati</taxon>
        <taxon>Chlorobiota</taxon>
        <taxon>Chlorobiia</taxon>
        <taxon>Chlorobiales</taxon>
        <taxon>Chlorobiaceae</taxon>
        <taxon>Chlorobium/Pelodictyon group</taxon>
        <taxon>Pelodictyon</taxon>
    </lineage>
</organism>
<keyword evidence="5" id="KW-0238">DNA-binding</keyword>
<evidence type="ECO:0000313" key="8">
    <source>
        <dbReference type="EMBL" id="ABB23467.1"/>
    </source>
</evidence>
<comment type="cofactor">
    <cofactor evidence="7">
        <name>Zn(2+)</name>
        <dbReference type="ChEBI" id="CHEBI:29105"/>
    </cofactor>
    <text evidence="7">Binds 1 zinc ion per subunit.</text>
</comment>
<dbReference type="SUPFAM" id="SSF46785">
    <property type="entry name" value="Winged helix' DNA-binding domain"/>
    <property type="match status" value="1"/>
</dbReference>
<keyword evidence="6" id="KW-0804">Transcription</keyword>
<dbReference type="Pfam" id="PF01475">
    <property type="entry name" value="FUR"/>
    <property type="match status" value="1"/>
</dbReference>
<evidence type="ECO:0000256" key="5">
    <source>
        <dbReference type="ARBA" id="ARBA00023125"/>
    </source>
</evidence>
<evidence type="ECO:0000313" key="9">
    <source>
        <dbReference type="Proteomes" id="UP000002709"/>
    </source>
</evidence>
<dbReference type="InterPro" id="IPR036388">
    <property type="entry name" value="WH-like_DNA-bd_sf"/>
</dbReference>
<feature type="binding site" evidence="7">
    <location>
        <position position="144"/>
    </location>
    <ligand>
        <name>Zn(2+)</name>
        <dbReference type="ChEBI" id="CHEBI:29105"/>
    </ligand>
</feature>
<dbReference type="EMBL" id="CP000096">
    <property type="protein sequence ID" value="ABB23467.1"/>
    <property type="molecule type" value="Genomic_DNA"/>
</dbReference>
<dbReference type="Gene3D" id="1.10.10.10">
    <property type="entry name" value="Winged helix-like DNA-binding domain superfamily/Winged helix DNA-binding domain"/>
    <property type="match status" value="1"/>
</dbReference>
<dbReference type="InterPro" id="IPR036390">
    <property type="entry name" value="WH_DNA-bd_sf"/>
</dbReference>
<name>Q3B5B4_CHLL3</name>
<dbReference type="GO" id="GO:1900376">
    <property type="term" value="P:regulation of secondary metabolite biosynthetic process"/>
    <property type="evidence" value="ECO:0007669"/>
    <property type="project" value="TreeGrafter"/>
</dbReference>
<evidence type="ECO:0000256" key="7">
    <source>
        <dbReference type="PIRSR" id="PIRSR602481-1"/>
    </source>
</evidence>
<proteinExistence type="inferred from homology"/>
<dbReference type="GO" id="GO:0045892">
    <property type="term" value="P:negative regulation of DNA-templated transcription"/>
    <property type="evidence" value="ECO:0007669"/>
    <property type="project" value="TreeGrafter"/>
</dbReference>
<keyword evidence="2" id="KW-0678">Repressor</keyword>
<reference evidence="9" key="1">
    <citation type="submission" date="2005-08" db="EMBL/GenBank/DDBJ databases">
        <title>Complete sequence of Pelodictyon luteolum DSM 273.</title>
        <authorList>
            <consortium name="US DOE Joint Genome Institute"/>
            <person name="Copeland A."/>
            <person name="Lucas S."/>
            <person name="Lapidus A."/>
            <person name="Barry K."/>
            <person name="Detter J.C."/>
            <person name="Glavina T."/>
            <person name="Hammon N."/>
            <person name="Israni S."/>
            <person name="Pitluck S."/>
            <person name="Bryant D."/>
            <person name="Schmutz J."/>
            <person name="Larimer F."/>
            <person name="Land M."/>
            <person name="Kyrpides N."/>
            <person name="Ivanova N."/>
            <person name="Richardson P."/>
        </authorList>
    </citation>
    <scope>NUCLEOTIDE SEQUENCE [LARGE SCALE GENOMIC DNA]</scope>
    <source>
        <strain evidence="9">DSM 273 / BCRC 81028 / 2530</strain>
    </source>
</reference>
<dbReference type="InterPro" id="IPR043135">
    <property type="entry name" value="Fur_C"/>
</dbReference>
<feature type="binding site" evidence="7">
    <location>
        <position position="101"/>
    </location>
    <ligand>
        <name>Zn(2+)</name>
        <dbReference type="ChEBI" id="CHEBI:29105"/>
    </ligand>
</feature>
<evidence type="ECO:0000256" key="3">
    <source>
        <dbReference type="ARBA" id="ARBA00022833"/>
    </source>
</evidence>
<dbReference type="KEGG" id="plt:Plut_0584"/>
<feature type="binding site" evidence="7">
    <location>
        <position position="104"/>
    </location>
    <ligand>
        <name>Zn(2+)</name>
        <dbReference type="ChEBI" id="CHEBI:29105"/>
    </ligand>
</feature>
<protein>
    <submittedName>
        <fullName evidence="8">Putative ferric uptake regulator, FUR family</fullName>
    </submittedName>
</protein>
<sequence>MMNATTEGSMTEEFMLRCRAHGLKITPQRLAIFKALAGSKEHPSADGVYRKLVALHPTISFDTVNRTLLTFAEIGIIETVESHSGVRRFDTDLMSHHHLHCVQCGRIIDFTDETLDKVPVPEKAIGNFTVLGKRMVVSGICESCRKKHA</sequence>
<dbReference type="GO" id="GO:0003700">
    <property type="term" value="F:DNA-binding transcription factor activity"/>
    <property type="evidence" value="ECO:0007669"/>
    <property type="project" value="InterPro"/>
</dbReference>
<keyword evidence="9" id="KW-1185">Reference proteome</keyword>
<evidence type="ECO:0000256" key="2">
    <source>
        <dbReference type="ARBA" id="ARBA00022491"/>
    </source>
</evidence>
<dbReference type="RefSeq" id="WP_011357342.1">
    <property type="nucleotide sequence ID" value="NC_007512.1"/>
</dbReference>
<keyword evidence="3 7" id="KW-0862">Zinc</keyword>
<keyword evidence="7" id="KW-0479">Metal-binding</keyword>
<dbReference type="PANTHER" id="PTHR33202">
    <property type="entry name" value="ZINC UPTAKE REGULATION PROTEIN"/>
    <property type="match status" value="1"/>
</dbReference>
<dbReference type="InterPro" id="IPR002481">
    <property type="entry name" value="FUR"/>
</dbReference>
<keyword evidence="4" id="KW-0805">Transcription regulation</keyword>
<dbReference type="STRING" id="319225.Plut_0584"/>
<dbReference type="GO" id="GO:0000976">
    <property type="term" value="F:transcription cis-regulatory region binding"/>
    <property type="evidence" value="ECO:0007669"/>
    <property type="project" value="TreeGrafter"/>
</dbReference>
<dbReference type="AlphaFoldDB" id="Q3B5B4"/>
<dbReference type="Proteomes" id="UP000002709">
    <property type="component" value="Chromosome"/>
</dbReference>
<dbReference type="HOGENOM" id="CLU_096072_4_2_10"/>
<dbReference type="Gene3D" id="3.30.1490.190">
    <property type="match status" value="1"/>
</dbReference>
<accession>Q3B5B4</accession>
<evidence type="ECO:0000256" key="4">
    <source>
        <dbReference type="ARBA" id="ARBA00023015"/>
    </source>
</evidence>
<dbReference type="GO" id="GO:0008270">
    <property type="term" value="F:zinc ion binding"/>
    <property type="evidence" value="ECO:0007669"/>
    <property type="project" value="TreeGrafter"/>
</dbReference>
<dbReference type="eggNOG" id="COG0735">
    <property type="taxonomic scope" value="Bacteria"/>
</dbReference>
<evidence type="ECO:0000256" key="6">
    <source>
        <dbReference type="ARBA" id="ARBA00023163"/>
    </source>
</evidence>
<gene>
    <name evidence="8" type="ordered locus">Plut_0584</name>
</gene>
<comment type="similarity">
    <text evidence="1">Belongs to the Fur family.</text>
</comment>
<feature type="binding site" evidence="7">
    <location>
        <position position="141"/>
    </location>
    <ligand>
        <name>Zn(2+)</name>
        <dbReference type="ChEBI" id="CHEBI:29105"/>
    </ligand>
</feature>
<dbReference type="PANTHER" id="PTHR33202:SF8">
    <property type="entry name" value="PEROXIDE-RESPONSIVE REPRESSOR PERR"/>
    <property type="match status" value="1"/>
</dbReference>